<dbReference type="InterPro" id="IPR027417">
    <property type="entry name" value="P-loop_NTPase"/>
</dbReference>
<dbReference type="SMART" id="SM00382">
    <property type="entry name" value="AAA"/>
    <property type="match status" value="1"/>
</dbReference>
<protein>
    <submittedName>
        <fullName evidence="6">ABC-2 type transport system ATP-binding protein</fullName>
    </submittedName>
</protein>
<evidence type="ECO:0000256" key="1">
    <source>
        <dbReference type="ARBA" id="ARBA00005417"/>
    </source>
</evidence>
<evidence type="ECO:0000313" key="7">
    <source>
        <dbReference type="Proteomes" id="UP000199671"/>
    </source>
</evidence>
<dbReference type="InterPro" id="IPR003439">
    <property type="entry name" value="ABC_transporter-like_ATP-bd"/>
</dbReference>
<organism evidence="6 7">
    <name type="scientific">Actinomyces ruminicola</name>
    <dbReference type="NCBI Taxonomy" id="332524"/>
    <lineage>
        <taxon>Bacteria</taxon>
        <taxon>Bacillati</taxon>
        <taxon>Actinomycetota</taxon>
        <taxon>Actinomycetes</taxon>
        <taxon>Actinomycetales</taxon>
        <taxon>Actinomycetaceae</taxon>
        <taxon>Actinomyces</taxon>
    </lineage>
</organism>
<dbReference type="SUPFAM" id="SSF52540">
    <property type="entry name" value="P-loop containing nucleoside triphosphate hydrolases"/>
    <property type="match status" value="1"/>
</dbReference>
<comment type="similarity">
    <text evidence="1">Belongs to the ABC transporter superfamily.</text>
</comment>
<evidence type="ECO:0000259" key="5">
    <source>
        <dbReference type="PROSITE" id="PS50893"/>
    </source>
</evidence>
<evidence type="ECO:0000256" key="4">
    <source>
        <dbReference type="ARBA" id="ARBA00022840"/>
    </source>
</evidence>
<dbReference type="PANTHER" id="PTHR43335">
    <property type="entry name" value="ABC TRANSPORTER, ATP-BINDING PROTEIN"/>
    <property type="match status" value="1"/>
</dbReference>
<dbReference type="PROSITE" id="PS00211">
    <property type="entry name" value="ABC_TRANSPORTER_1"/>
    <property type="match status" value="1"/>
</dbReference>
<evidence type="ECO:0000256" key="3">
    <source>
        <dbReference type="ARBA" id="ARBA00022741"/>
    </source>
</evidence>
<dbReference type="InterPro" id="IPR017871">
    <property type="entry name" value="ABC_transporter-like_CS"/>
</dbReference>
<reference evidence="6 7" key="1">
    <citation type="submission" date="2016-10" db="EMBL/GenBank/DDBJ databases">
        <authorList>
            <person name="de Groot N.N."/>
        </authorList>
    </citation>
    <scope>NUCLEOTIDE SEQUENCE [LARGE SCALE GENOMIC DNA]</scope>
    <source>
        <strain evidence="6 7">KPR-7B</strain>
    </source>
</reference>
<dbReference type="GO" id="GO:0005524">
    <property type="term" value="F:ATP binding"/>
    <property type="evidence" value="ECO:0007669"/>
    <property type="project" value="UniProtKB-KW"/>
</dbReference>
<keyword evidence="3" id="KW-0547">Nucleotide-binding</keyword>
<accession>A0A1G9TUV8</accession>
<feature type="domain" description="ABC transporter" evidence="5">
    <location>
        <begin position="2"/>
        <end position="229"/>
    </location>
</feature>
<dbReference type="PANTHER" id="PTHR43335:SF4">
    <property type="entry name" value="ABC TRANSPORTER, ATP-BINDING PROTEIN"/>
    <property type="match status" value="1"/>
</dbReference>
<dbReference type="AlphaFoldDB" id="A0A1G9TUV8"/>
<evidence type="ECO:0000313" key="6">
    <source>
        <dbReference type="EMBL" id="SDM51506.1"/>
    </source>
</evidence>
<dbReference type="Gene3D" id="3.40.50.300">
    <property type="entry name" value="P-loop containing nucleotide triphosphate hydrolases"/>
    <property type="match status" value="1"/>
</dbReference>
<evidence type="ECO:0000256" key="2">
    <source>
        <dbReference type="ARBA" id="ARBA00022448"/>
    </source>
</evidence>
<gene>
    <name evidence="6" type="ORF">SAMN04487766_103152</name>
</gene>
<dbReference type="OrthoDB" id="9804819at2"/>
<sequence>MLDIAKLSKRFGSLRALDDLSLRLGDGEIVGFVGANGAGKSTTMRIVMGVLTADAGTVTWDGTPVDAASRRRIGYMPEERGLYPKMKVAEQLTYLARLHGATAAAARQASEQWTERLDIASRRDDEVQKLSLGNQQRVQLAAALVSDPDLLILDEPFSGLDPVAVDVMSQVLRERAAAGVPTLFSSHQLDVVQRLCDRVVIIQEGRLVADGTVAELQAGVEPRWRAVVDVAGEPEAAVGAATAMLAGVPGLEATAEPAPAGARVTVVAGGADEQRLLEAAQRLGRLRELGPVTRPLTEIFRDALADPAASPAPATAQEA</sequence>
<proteinExistence type="inferred from homology"/>
<dbReference type="Pfam" id="PF00005">
    <property type="entry name" value="ABC_tran"/>
    <property type="match status" value="1"/>
</dbReference>
<dbReference type="Proteomes" id="UP000199671">
    <property type="component" value="Unassembled WGS sequence"/>
</dbReference>
<dbReference type="InterPro" id="IPR003593">
    <property type="entry name" value="AAA+_ATPase"/>
</dbReference>
<name>A0A1G9TUV8_9ACTO</name>
<dbReference type="GO" id="GO:0016887">
    <property type="term" value="F:ATP hydrolysis activity"/>
    <property type="evidence" value="ECO:0007669"/>
    <property type="project" value="InterPro"/>
</dbReference>
<keyword evidence="4 6" id="KW-0067">ATP-binding</keyword>
<dbReference type="RefSeq" id="WP_092608441.1">
    <property type="nucleotide sequence ID" value="NZ_FNHU01000003.1"/>
</dbReference>
<keyword evidence="2" id="KW-0813">Transport</keyword>
<dbReference type="PROSITE" id="PS50893">
    <property type="entry name" value="ABC_TRANSPORTER_2"/>
    <property type="match status" value="1"/>
</dbReference>
<dbReference type="EMBL" id="FNHU01000003">
    <property type="protein sequence ID" value="SDM51506.1"/>
    <property type="molecule type" value="Genomic_DNA"/>
</dbReference>